<dbReference type="EMBL" id="JAHZUY010000013">
    <property type="protein sequence ID" value="MBW8269334.1"/>
    <property type="molecule type" value="Genomic_DNA"/>
</dbReference>
<dbReference type="EC" id="2.10.1.1" evidence="6"/>
<keyword evidence="6" id="KW-0500">Molybdenum</keyword>
<comment type="catalytic activity">
    <reaction evidence="5">
        <text>adenylyl-molybdopterin + molybdate = Mo-molybdopterin + AMP + H(+)</text>
        <dbReference type="Rhea" id="RHEA:35047"/>
        <dbReference type="ChEBI" id="CHEBI:15378"/>
        <dbReference type="ChEBI" id="CHEBI:36264"/>
        <dbReference type="ChEBI" id="CHEBI:62727"/>
        <dbReference type="ChEBI" id="CHEBI:71302"/>
        <dbReference type="ChEBI" id="CHEBI:456215"/>
        <dbReference type="EC" id="2.10.1.1"/>
    </reaction>
</comment>
<dbReference type="Gene3D" id="2.170.190.11">
    <property type="entry name" value="Molybdopterin biosynthesis moea protein, domain 3"/>
    <property type="match status" value="1"/>
</dbReference>
<dbReference type="PANTHER" id="PTHR10192">
    <property type="entry name" value="MOLYBDOPTERIN BIOSYNTHESIS PROTEIN"/>
    <property type="match status" value="1"/>
</dbReference>
<comment type="pathway">
    <text evidence="2 6">Cofactor biosynthesis; molybdopterin biosynthesis.</text>
</comment>
<dbReference type="Gene3D" id="3.90.105.10">
    <property type="entry name" value="Molybdopterin biosynthesis moea protein, domain 2"/>
    <property type="match status" value="1"/>
</dbReference>
<dbReference type="RefSeq" id="WP_220117090.1">
    <property type="nucleotide sequence ID" value="NZ_JAHZUY010000013.1"/>
</dbReference>
<keyword evidence="6" id="KW-0460">Magnesium</keyword>
<dbReference type="SMART" id="SM00852">
    <property type="entry name" value="MoCF_biosynth"/>
    <property type="match status" value="1"/>
</dbReference>
<evidence type="ECO:0000259" key="7">
    <source>
        <dbReference type="SMART" id="SM00852"/>
    </source>
</evidence>
<evidence type="ECO:0000256" key="5">
    <source>
        <dbReference type="ARBA" id="ARBA00047317"/>
    </source>
</evidence>
<evidence type="ECO:0000256" key="4">
    <source>
        <dbReference type="ARBA" id="ARBA00023150"/>
    </source>
</evidence>
<dbReference type="Proteomes" id="UP001519924">
    <property type="component" value="Unassembled WGS sequence"/>
</dbReference>
<dbReference type="InterPro" id="IPR036688">
    <property type="entry name" value="MoeA_C_domain_IV_sf"/>
</dbReference>
<evidence type="ECO:0000256" key="6">
    <source>
        <dbReference type="RuleBase" id="RU365090"/>
    </source>
</evidence>
<evidence type="ECO:0000256" key="2">
    <source>
        <dbReference type="ARBA" id="ARBA00005046"/>
    </source>
</evidence>
<dbReference type="SUPFAM" id="SSF63882">
    <property type="entry name" value="MoeA N-terminal region -like"/>
    <property type="match status" value="1"/>
</dbReference>
<dbReference type="InterPro" id="IPR036425">
    <property type="entry name" value="MoaB/Mog-like_dom_sf"/>
</dbReference>
<name>A0ABS7F156_9PROT</name>
<sequence>MLSVEEARARILAALTPTAPETVALPEAWGRVTAEPVVARLTQPPADVSAMDGYAVRAADAQEGARLRVIGIAPAGHPFAGTVGPGEAVRIFTGGVLPAGADSVLLQEDAEAGADGTVLVKETVRPGRWVRRRGLDFAEGEAVIPAGRRLTARDIGLAAASNHAWLAVYRAPRVGLLATGDEIALPGDPIPPGGIVSSNTHALAALVRAAGGVPIVLPIVPDDAAAIAAAARAARGCDLLVTTGGASVGDHDLVQQALGPEGFALDFWKIAMRPGKPLIFGRLGQTPVLGLPGNPVSALVCGVMFLLPALARLSGLPGEPPRTRRAVAGAALAANDRRQDFLRARLEEPAEAGGPPVATPFPVQDSSMLATLARADALILRAPHAPALPAGAPVEVIVLGELGL</sequence>
<dbReference type="Pfam" id="PF00994">
    <property type="entry name" value="MoCF_biosynth"/>
    <property type="match status" value="1"/>
</dbReference>
<evidence type="ECO:0000256" key="3">
    <source>
        <dbReference type="ARBA" id="ARBA00010763"/>
    </source>
</evidence>
<dbReference type="InterPro" id="IPR001453">
    <property type="entry name" value="MoaB/Mog_dom"/>
</dbReference>
<dbReference type="PROSITE" id="PS01079">
    <property type="entry name" value="MOCF_BIOSYNTHESIS_2"/>
    <property type="match status" value="1"/>
</dbReference>
<comment type="similarity">
    <text evidence="3 6">Belongs to the MoeA family.</text>
</comment>
<dbReference type="SUPFAM" id="SSF53218">
    <property type="entry name" value="Molybdenum cofactor biosynthesis proteins"/>
    <property type="match status" value="1"/>
</dbReference>
<comment type="cofactor">
    <cofactor evidence="6">
        <name>Mg(2+)</name>
        <dbReference type="ChEBI" id="CHEBI:18420"/>
    </cofactor>
</comment>
<keyword evidence="6" id="KW-0479">Metal-binding</keyword>
<accession>A0ABS7F156</accession>
<keyword evidence="4 6" id="KW-0501">Molybdenum cofactor biosynthesis</keyword>
<dbReference type="Gene3D" id="3.40.980.10">
    <property type="entry name" value="MoaB/Mog-like domain"/>
    <property type="match status" value="1"/>
</dbReference>
<reference evidence="8 9" key="1">
    <citation type="submission" date="2021-08" db="EMBL/GenBank/DDBJ databases">
        <title>Caldovatus sediminis gen. nov., sp. nov., a moderately thermophilic bacterium isolated from a hot spring.</title>
        <authorList>
            <person name="Hu C.-J."/>
            <person name="Li W.-J."/>
            <person name="Xian W.-D."/>
        </authorList>
    </citation>
    <scope>NUCLEOTIDE SEQUENCE [LARGE SCALE GENOMIC DNA]</scope>
    <source>
        <strain evidence="8 9">SYSU G05006</strain>
    </source>
</reference>
<organism evidence="8 9">
    <name type="scientific">Caldovatus aquaticus</name>
    <dbReference type="NCBI Taxonomy" id="2865671"/>
    <lineage>
        <taxon>Bacteria</taxon>
        <taxon>Pseudomonadati</taxon>
        <taxon>Pseudomonadota</taxon>
        <taxon>Alphaproteobacteria</taxon>
        <taxon>Acetobacterales</taxon>
        <taxon>Roseomonadaceae</taxon>
        <taxon>Caldovatus</taxon>
    </lineage>
</organism>
<evidence type="ECO:0000256" key="1">
    <source>
        <dbReference type="ARBA" id="ARBA00002901"/>
    </source>
</evidence>
<proteinExistence type="inferred from homology"/>
<comment type="caution">
    <text evidence="8">The sequence shown here is derived from an EMBL/GenBank/DDBJ whole genome shotgun (WGS) entry which is preliminary data.</text>
</comment>
<dbReference type="PANTHER" id="PTHR10192:SF5">
    <property type="entry name" value="GEPHYRIN"/>
    <property type="match status" value="1"/>
</dbReference>
<dbReference type="Gene3D" id="2.40.340.10">
    <property type="entry name" value="MoeA, C-terminal, domain IV"/>
    <property type="match status" value="1"/>
</dbReference>
<dbReference type="InterPro" id="IPR005111">
    <property type="entry name" value="MoeA_C_domain_IV"/>
</dbReference>
<feature type="domain" description="MoaB/Mog" evidence="7">
    <location>
        <begin position="175"/>
        <end position="312"/>
    </location>
</feature>
<protein>
    <recommendedName>
        <fullName evidence="6">Molybdopterin molybdenumtransferase</fullName>
        <ecNumber evidence="6">2.10.1.1</ecNumber>
    </recommendedName>
</protein>
<dbReference type="Pfam" id="PF03454">
    <property type="entry name" value="MoeA_C"/>
    <property type="match status" value="1"/>
</dbReference>
<evidence type="ECO:0000313" key="8">
    <source>
        <dbReference type="EMBL" id="MBW8269334.1"/>
    </source>
</evidence>
<keyword evidence="9" id="KW-1185">Reference proteome</keyword>
<keyword evidence="6" id="KW-0808">Transferase</keyword>
<dbReference type="InterPro" id="IPR038987">
    <property type="entry name" value="MoeA-like"/>
</dbReference>
<dbReference type="InterPro" id="IPR036135">
    <property type="entry name" value="MoeA_linker/N_sf"/>
</dbReference>
<dbReference type="NCBIfam" id="NF045515">
    <property type="entry name" value="Glp_gephyrin"/>
    <property type="match status" value="1"/>
</dbReference>
<dbReference type="SUPFAM" id="SSF63867">
    <property type="entry name" value="MoeA C-terminal domain-like"/>
    <property type="match status" value="1"/>
</dbReference>
<dbReference type="CDD" id="cd00887">
    <property type="entry name" value="MoeA"/>
    <property type="match status" value="1"/>
</dbReference>
<evidence type="ECO:0000313" key="9">
    <source>
        <dbReference type="Proteomes" id="UP001519924"/>
    </source>
</evidence>
<gene>
    <name evidence="8" type="ORF">K1J50_07515</name>
</gene>
<dbReference type="InterPro" id="IPR005110">
    <property type="entry name" value="MoeA_linker/N"/>
</dbReference>
<dbReference type="InterPro" id="IPR008284">
    <property type="entry name" value="MoCF_biosynth_CS"/>
</dbReference>
<dbReference type="Pfam" id="PF03453">
    <property type="entry name" value="MoeA_N"/>
    <property type="match status" value="1"/>
</dbReference>
<comment type="function">
    <text evidence="1 6">Catalyzes the insertion of molybdate into adenylated molybdopterin with the concomitant release of AMP.</text>
</comment>